<dbReference type="EMBL" id="BLYI01000062">
    <property type="protein sequence ID" value="GFO86250.1"/>
    <property type="molecule type" value="Genomic_DNA"/>
</dbReference>
<sequence length="168" mass="19792">MGEFLAYNANRIIWYDEKNQLVDEWKGGIFQISDIKIQNAEMYMCGKLNSKFVPQIEKIDVSISIPKENYSVNWEKTSEDEISIKLKFAVDKLKGKRFGIESLLYGNRIKAEINFKNEKQRERFENKRFIYVGRNWMLAQRKNKLIEMVPNNSKVGKMKAIVANMQLL</sequence>
<dbReference type="RefSeq" id="WP_201311911.1">
    <property type="nucleotide sequence ID" value="NZ_BLYI01000062.1"/>
</dbReference>
<protein>
    <submittedName>
        <fullName evidence="1">Uncharacterized protein</fullName>
    </submittedName>
</protein>
<name>A0A916QB60_9FIRM</name>
<dbReference type="AlphaFoldDB" id="A0A916QB60"/>
<reference evidence="1" key="1">
    <citation type="submission" date="2020-06" db="EMBL/GenBank/DDBJ databases">
        <title>Characterization of fructooligosaccharide metabolism and fructooligosaccharide-degrading enzymes in human commensal butyrate producers.</title>
        <authorList>
            <person name="Tanno H."/>
            <person name="Fujii T."/>
            <person name="Hirano K."/>
            <person name="Maeno S."/>
            <person name="Tonozuka T."/>
            <person name="Sakamoto M."/>
            <person name="Ohkuma M."/>
            <person name="Tochio T."/>
            <person name="Endo A."/>
        </authorList>
    </citation>
    <scope>NUCLEOTIDE SEQUENCE</scope>
    <source>
        <strain evidence="1">JCM 17466</strain>
    </source>
</reference>
<evidence type="ECO:0000313" key="2">
    <source>
        <dbReference type="Proteomes" id="UP000613208"/>
    </source>
</evidence>
<gene>
    <name evidence="1" type="ORF">ANBU17_25970</name>
</gene>
<evidence type="ECO:0000313" key="1">
    <source>
        <dbReference type="EMBL" id="GFO86250.1"/>
    </source>
</evidence>
<organism evidence="1 2">
    <name type="scientific">Anaerostipes butyraticus</name>
    <dbReference type="NCBI Taxonomy" id="645466"/>
    <lineage>
        <taxon>Bacteria</taxon>
        <taxon>Bacillati</taxon>
        <taxon>Bacillota</taxon>
        <taxon>Clostridia</taxon>
        <taxon>Lachnospirales</taxon>
        <taxon>Lachnospiraceae</taxon>
        <taxon>Anaerostipes</taxon>
    </lineage>
</organism>
<keyword evidence="2" id="KW-1185">Reference proteome</keyword>
<proteinExistence type="predicted"/>
<comment type="caution">
    <text evidence="1">The sequence shown here is derived from an EMBL/GenBank/DDBJ whole genome shotgun (WGS) entry which is preliminary data.</text>
</comment>
<dbReference type="Proteomes" id="UP000613208">
    <property type="component" value="Unassembled WGS sequence"/>
</dbReference>
<accession>A0A916QB60</accession>